<dbReference type="Pfam" id="PF07993">
    <property type="entry name" value="NAD_binding_4"/>
    <property type="match status" value="1"/>
</dbReference>
<dbReference type="Pfam" id="PF00668">
    <property type="entry name" value="Condensation"/>
    <property type="match status" value="1"/>
</dbReference>
<dbReference type="Gene3D" id="3.30.559.30">
    <property type="entry name" value="Nonribosomal peptide synthetase, condensation domain"/>
    <property type="match status" value="1"/>
</dbReference>
<dbReference type="InterPro" id="IPR045851">
    <property type="entry name" value="AMP-bd_C_sf"/>
</dbReference>
<reference evidence="5 6" key="1">
    <citation type="submission" date="2022-11" db="EMBL/GenBank/DDBJ databases">
        <title>Minimal conservation of predation-associated metabolite biosynthetic gene clusters underscores biosynthetic potential of Myxococcota including descriptions for ten novel species: Archangium lansinium sp. nov., Myxococcus landrumus sp. nov., Nannocystis bai.</title>
        <authorList>
            <person name="Ahearne A."/>
            <person name="Stevens C."/>
            <person name="Dowd S."/>
        </authorList>
    </citation>
    <scope>NUCLEOTIDE SEQUENCE [LARGE SCALE GENOMIC DNA]</scope>
    <source>
        <strain evidence="5 6">NCWAL01</strain>
    </source>
</reference>
<comment type="caution">
    <text evidence="5">The sequence shown here is derived from an EMBL/GenBank/DDBJ whole genome shotgun (WGS) entry which is preliminary data.</text>
</comment>
<proteinExistence type="predicted"/>
<keyword evidence="2" id="KW-0597">Phosphoprotein</keyword>
<dbReference type="InterPro" id="IPR001242">
    <property type="entry name" value="Condensation_dom"/>
</dbReference>
<dbReference type="InterPro" id="IPR010071">
    <property type="entry name" value="AA_adenyl_dom"/>
</dbReference>
<dbReference type="Gene3D" id="3.30.300.30">
    <property type="match status" value="1"/>
</dbReference>
<dbReference type="PROSITE" id="PS50075">
    <property type="entry name" value="CARRIER"/>
    <property type="match status" value="1"/>
</dbReference>
<dbReference type="SMART" id="SM00823">
    <property type="entry name" value="PKS_PP"/>
    <property type="match status" value="1"/>
</dbReference>
<dbReference type="InterPro" id="IPR000873">
    <property type="entry name" value="AMP-dep_synth/lig_dom"/>
</dbReference>
<evidence type="ECO:0000256" key="1">
    <source>
        <dbReference type="ARBA" id="ARBA00022450"/>
    </source>
</evidence>
<evidence type="ECO:0000256" key="3">
    <source>
        <dbReference type="ARBA" id="ARBA00022598"/>
    </source>
</evidence>
<dbReference type="InterPro" id="IPR036736">
    <property type="entry name" value="ACP-like_sf"/>
</dbReference>
<protein>
    <submittedName>
        <fullName evidence="5">Myxochelin non-ribosomal peptide synthetase MxcG</fullName>
    </submittedName>
</protein>
<dbReference type="Pfam" id="PF00501">
    <property type="entry name" value="AMP-binding"/>
    <property type="match status" value="1"/>
</dbReference>
<dbReference type="InterPro" id="IPR009081">
    <property type="entry name" value="PP-bd_ACP"/>
</dbReference>
<dbReference type="Pfam" id="PF13193">
    <property type="entry name" value="AMP-binding_C"/>
    <property type="match status" value="1"/>
</dbReference>
<dbReference type="CDD" id="cd05930">
    <property type="entry name" value="A_NRPS"/>
    <property type="match status" value="1"/>
</dbReference>
<dbReference type="InterPro" id="IPR010080">
    <property type="entry name" value="Thioester_reductase-like_dom"/>
</dbReference>
<dbReference type="SUPFAM" id="SSF51735">
    <property type="entry name" value="NAD(P)-binding Rossmann-fold domains"/>
    <property type="match status" value="1"/>
</dbReference>
<dbReference type="InterPro" id="IPR013120">
    <property type="entry name" value="FAR_NAD-bd"/>
</dbReference>
<dbReference type="SUPFAM" id="SSF56801">
    <property type="entry name" value="Acetyl-CoA synthetase-like"/>
    <property type="match status" value="1"/>
</dbReference>
<dbReference type="PANTHER" id="PTHR44845:SF6">
    <property type="entry name" value="BETA-ALANINE-ACTIVATING ENZYME"/>
    <property type="match status" value="1"/>
</dbReference>
<name>A0ABT5D1B5_9BACT</name>
<keyword evidence="6" id="KW-1185">Reference proteome</keyword>
<dbReference type="InterPro" id="IPR023213">
    <property type="entry name" value="CAT-like_dom_sf"/>
</dbReference>
<gene>
    <name evidence="5" type="primary">mxcG</name>
    <name evidence="5" type="ORF">POL68_03135</name>
</gene>
<dbReference type="NCBIfam" id="TIGR01733">
    <property type="entry name" value="AA-adenyl-dom"/>
    <property type="match status" value="1"/>
</dbReference>
<dbReference type="NCBIfam" id="NF038078">
    <property type="entry name" value="NRPS_MxcG"/>
    <property type="match status" value="1"/>
</dbReference>
<dbReference type="InterPro" id="IPR025110">
    <property type="entry name" value="AMP-bd_C"/>
</dbReference>
<keyword evidence="1" id="KW-0596">Phosphopantetheine</keyword>
<dbReference type="SUPFAM" id="SSF47336">
    <property type="entry name" value="ACP-like"/>
    <property type="match status" value="1"/>
</dbReference>
<organism evidence="5 6">
    <name type="scientific">Stigmatella ashevillensis</name>
    <dbReference type="NCBI Taxonomy" id="2995309"/>
    <lineage>
        <taxon>Bacteria</taxon>
        <taxon>Pseudomonadati</taxon>
        <taxon>Myxococcota</taxon>
        <taxon>Myxococcia</taxon>
        <taxon>Myxococcales</taxon>
        <taxon>Cystobacterineae</taxon>
        <taxon>Archangiaceae</taxon>
        <taxon>Stigmatella</taxon>
    </lineage>
</organism>
<dbReference type="NCBIfam" id="TIGR01746">
    <property type="entry name" value="Thioester-redct"/>
    <property type="match status" value="1"/>
</dbReference>
<evidence type="ECO:0000313" key="6">
    <source>
        <dbReference type="Proteomes" id="UP001221838"/>
    </source>
</evidence>
<dbReference type="EMBL" id="JAQNDM010000001">
    <property type="protein sequence ID" value="MDC0707455.1"/>
    <property type="molecule type" value="Genomic_DNA"/>
</dbReference>
<dbReference type="Gene3D" id="3.40.50.980">
    <property type="match status" value="2"/>
</dbReference>
<keyword evidence="3" id="KW-0436">Ligase</keyword>
<evidence type="ECO:0000313" key="5">
    <source>
        <dbReference type="EMBL" id="MDC0707455.1"/>
    </source>
</evidence>
<dbReference type="InterPro" id="IPR036291">
    <property type="entry name" value="NAD(P)-bd_dom_sf"/>
</dbReference>
<evidence type="ECO:0000256" key="2">
    <source>
        <dbReference type="ARBA" id="ARBA00022553"/>
    </source>
</evidence>
<dbReference type="InterPro" id="IPR020806">
    <property type="entry name" value="PKS_PP-bd"/>
</dbReference>
<evidence type="ECO:0000259" key="4">
    <source>
        <dbReference type="PROSITE" id="PS50075"/>
    </source>
</evidence>
<dbReference type="Proteomes" id="UP001221838">
    <property type="component" value="Unassembled WGS sequence"/>
</dbReference>
<dbReference type="Gene3D" id="3.30.559.10">
    <property type="entry name" value="Chloramphenicol acetyltransferase-like domain"/>
    <property type="match status" value="1"/>
</dbReference>
<sequence>MRDSQEARRPLSAAQHGIWLGQQFDLKSPVYNAGECIEICGPVDPALFEAAVRQAVSEAEALHVRFVASEGGPQQLLGTQADWTLHTADLSETADPWAAVQTWMKADLAQTVDLSRGPLFTEALFKAAPGRFFWYQRVHHIAMDGFGFSLLARRVADVYTAKAAGRPVTGGFGSFQAVLDEDVAYRNGPQYELDRAFWMERFADRPTPVSLASPAPMSSSFVRQTRFLASQSMEQLQAVSRTAGLNWPDLMLAATAVYLHRLTDAAEVVLGLPVMTRLGSAALRVPCMAMNIVPLRVPVNPEDSLLDVARGVAAEVRAMRPHLRYRYEQLRRDLKMVGGQRRLFGPVVNIMPFDYALRFAGIPTIAHNISAGPVEDLSIGLYARSDGKGMRMDFDANPACYEAKDLEAHQGAFLELLESLVAAPGQAVGQPQVQSPGHLPLSSILDGGPLPAPPRPVLELIAERAREQPDAIAVEHGQHQLSYRELLQNAQALSDQLVREGVQPNTPVAVMLPRGLDAIVASLGVLFSGAGYLPLDPQGPSSRTAAILEDAKPTLIIQRASPDADVMARGNLVIRKNEAAPATAASPQVPTEGDHLAYIIYTSGSTGQPNGVQISQNALAHFVAGATHRYGVQRGDRVLQFAPLHFDASVEEIFLTLCAGAKLVLRTEEMLQSVPRLLDACAEHGITVLDLPTAFWHELAYSVSTGAARLPSSIRLVIIGGEAALPERVVRWRAAVGADVLLLNTYGPTEATVVATTAPLSGPLSAGAPEEEIPIGRPLPGVRTALIDAHGKLAAPGTEGELYLLGGGLARGYLGRPELNAVRFTSLDVLPGSPRAYRTGDKARVREDGQLVFTGRVDDEFKISGHRIDPTEIETVLLAHAGVREAAVVGQILPGGTRRLCAHIVAEMPAPAAAELRRHLLAELPAAMVPSAFVFSEKLPRTSTGKLDRNTLRLTLPPEDSAPTADATAFERMVLQVWEQVLGLSGMSAQDDFFELGGQSLQTIQVANRLSVALGREVPVATVFRYPTAAGLAQALEHGEKSSLESGGLSTAMLADAELPEEIVPHLAPSQRAPAPLRQVLLTGATGFVGAHLLDQLLRQTQARVVCLVRARDEVHAMERLREAMAGQRLSTVSLAERVMAVPADLGQPWLGLSSARFHNLAAECDTLIHNAAVVSVVREYGSLQATNVRGTRELLRLAASVKPKPLHYVSTLAVAPQANLSPEVPEAFVPSHPGLRDGYQQSKWVAERLVQQAAERGLPVTVYRLGRVSGAWTSGIVNPQDLVWRILLAGIPAGALPQLDVGEVWTPVDYVASSLVRLSLDSHPGGVFNVTPAPEVRLSEVFGWVRDYGYPIELCSVPEWRARVAQATGSADNSTTLAFFDLRSGSHEPTFGLGTIRSERVLQALSGSGLSCPQTDRLLLHRYLDYCVEQGLLQRPPKTR</sequence>
<dbReference type="SUPFAM" id="SSF52777">
    <property type="entry name" value="CoA-dependent acyltransferases"/>
    <property type="match status" value="2"/>
</dbReference>
<dbReference type="Gene3D" id="2.30.38.10">
    <property type="entry name" value="Luciferase, Domain 3"/>
    <property type="match status" value="1"/>
</dbReference>
<dbReference type="Pfam" id="PF00550">
    <property type="entry name" value="PP-binding"/>
    <property type="match status" value="1"/>
</dbReference>
<dbReference type="CDD" id="cd05235">
    <property type="entry name" value="SDR_e1"/>
    <property type="match status" value="1"/>
</dbReference>
<dbReference type="RefSeq" id="WP_272134674.1">
    <property type="nucleotide sequence ID" value="NZ_JAQNDM010000001.1"/>
</dbReference>
<feature type="domain" description="Carrier" evidence="4">
    <location>
        <begin position="965"/>
        <end position="1040"/>
    </location>
</feature>
<dbReference type="PANTHER" id="PTHR44845">
    <property type="entry name" value="CARRIER DOMAIN-CONTAINING PROTEIN"/>
    <property type="match status" value="1"/>
</dbReference>
<dbReference type="Gene3D" id="3.40.50.720">
    <property type="entry name" value="NAD(P)-binding Rossmann-like Domain"/>
    <property type="match status" value="1"/>
</dbReference>
<dbReference type="Gene3D" id="1.10.1200.10">
    <property type="entry name" value="ACP-like"/>
    <property type="match status" value="1"/>
</dbReference>
<accession>A0ABT5D1B5</accession>